<feature type="transmembrane region" description="Helical" evidence="7">
    <location>
        <begin position="593"/>
        <end position="610"/>
    </location>
</feature>
<evidence type="ECO:0000256" key="5">
    <source>
        <dbReference type="ARBA" id="ARBA00023136"/>
    </source>
</evidence>
<proteinExistence type="inferred from homology"/>
<evidence type="ECO:0000256" key="2">
    <source>
        <dbReference type="ARBA" id="ARBA00007821"/>
    </source>
</evidence>
<feature type="compositionally biased region" description="Basic and acidic residues" evidence="6">
    <location>
        <begin position="46"/>
        <end position="59"/>
    </location>
</feature>
<feature type="transmembrane region" description="Helical" evidence="7">
    <location>
        <begin position="277"/>
        <end position="296"/>
    </location>
</feature>
<comment type="subcellular location">
    <subcellularLocation>
        <location evidence="1">Membrane</location>
        <topology evidence="1">Multi-pass membrane protein</topology>
    </subcellularLocation>
</comment>
<evidence type="ECO:0000313" key="12">
    <source>
        <dbReference type="RefSeq" id="XP_022258090.1"/>
    </source>
</evidence>
<dbReference type="InterPro" id="IPR056770">
    <property type="entry name" value="Piezo_THU9_anchor"/>
</dbReference>
<feature type="compositionally biased region" description="Basic and acidic residues" evidence="6">
    <location>
        <begin position="428"/>
        <end position="440"/>
    </location>
</feature>
<evidence type="ECO:0000256" key="4">
    <source>
        <dbReference type="ARBA" id="ARBA00022989"/>
    </source>
</evidence>
<feature type="compositionally biased region" description="Polar residues" evidence="6">
    <location>
        <begin position="65"/>
        <end position="79"/>
    </location>
</feature>
<evidence type="ECO:0000256" key="7">
    <source>
        <dbReference type="SAM" id="Phobius"/>
    </source>
</evidence>
<feature type="transmembrane region" description="Helical" evidence="7">
    <location>
        <begin position="246"/>
        <end position="271"/>
    </location>
</feature>
<feature type="transmembrane region" description="Helical" evidence="7">
    <location>
        <begin position="556"/>
        <end position="573"/>
    </location>
</feature>
<gene>
    <name evidence="12" type="primary">LOC106474001</name>
</gene>
<protein>
    <submittedName>
        <fullName evidence="12">Piezo-type mechanosensitive ion channel component 2-like</fullName>
    </submittedName>
</protein>
<dbReference type="PANTHER" id="PTHR47049">
    <property type="entry name" value="PIEZO-TYPE MECHANOSENSITIVE ION CHANNEL HOMOLOG"/>
    <property type="match status" value="1"/>
</dbReference>
<dbReference type="Pfam" id="PF23188">
    <property type="entry name" value="THU_Piezo1"/>
    <property type="match status" value="1"/>
</dbReference>
<dbReference type="Proteomes" id="UP000694941">
    <property type="component" value="Unplaced"/>
</dbReference>
<feature type="compositionally biased region" description="Acidic residues" evidence="6">
    <location>
        <begin position="1"/>
        <end position="12"/>
    </location>
</feature>
<dbReference type="Pfam" id="PF24874">
    <property type="entry name" value="Piezo_THU9_anchor"/>
    <property type="match status" value="1"/>
</dbReference>
<dbReference type="InterPro" id="IPR056768">
    <property type="entry name" value="THU_Piezo"/>
</dbReference>
<evidence type="ECO:0000313" key="11">
    <source>
        <dbReference type="Proteomes" id="UP000694941"/>
    </source>
</evidence>
<dbReference type="InterPro" id="IPR027272">
    <property type="entry name" value="Piezo"/>
</dbReference>
<reference evidence="12" key="1">
    <citation type="submission" date="2025-08" db="UniProtKB">
        <authorList>
            <consortium name="RefSeq"/>
        </authorList>
    </citation>
    <scope>IDENTIFICATION</scope>
    <source>
        <tissue evidence="12">Muscle</tissue>
    </source>
</reference>
<feature type="region of interest" description="Disordered" evidence="6">
    <location>
        <begin position="1"/>
        <end position="79"/>
    </location>
</feature>
<keyword evidence="3 7" id="KW-0812">Transmembrane</keyword>
<evidence type="ECO:0000259" key="10">
    <source>
        <dbReference type="Pfam" id="PF24874"/>
    </source>
</evidence>
<feature type="transmembrane region" description="Helical" evidence="7">
    <location>
        <begin position="494"/>
        <end position="517"/>
    </location>
</feature>
<feature type="region of interest" description="Disordered" evidence="6">
    <location>
        <begin position="178"/>
        <end position="197"/>
    </location>
</feature>
<dbReference type="Pfam" id="PF12166">
    <property type="entry name" value="Piezo_cap"/>
    <property type="match status" value="1"/>
</dbReference>
<keyword evidence="5 7" id="KW-0472">Membrane</keyword>
<keyword evidence="4 7" id="KW-1133">Transmembrane helix</keyword>
<sequence length="1038" mass="119452">MLEDVNDEDLDLELLSSKTDKDEDEDPEVKMKGLNAVSLLSQTLKNNHERDVEEVKESPSDVEDQQSIGRTSAVSGFSQPQPVSQLDLHLSSPEAREQELTKDVRISTTGFRGQVHSDSASEMEKPVQESILERIGGWVEFGIAFLLSVLISATAKLNHISKDYRYVAYKLSLKKKSLKKERHKRQRAESLKKPELKDPKALETSKETVAIWIDFYMNSKDLTKSHGRLTASDAVKRDFEKSQPTIVRFLVACYYAIVSHSDVLCYLIIVINQLKSASLLSLPLPFMAFLWGALSVPRPTKTFWITIITYTEVVVVIKYLFQFDFFPWNVETHVNAPFWAPRILGIEKKDDYAVYDLALLLVVFFHRFVLKSLGLWKDEEKAQTSSREVLDKKPNSLSKEMLAERPESDIDWFIVSVEGQKVMQGEATDGKTDETGRSQDSEDLLGSFNQYGDVGKSDEQKPEDRKKPSNIYRGPFRKFFMNLLSPEYRVTVDVYAFMFLCEFVNFLIVVFGYWAFGVSTNSFTVYVPVFSGHANLTLYLMSLLREFTSPTRLPPKLWYFIKCIYLLLSAYQIRSGYPTRILGILFCKEYNYINYFLFKGYMMIPFLYELRSLMDWIWTDTSLNVSNWLKMEDIFTNIYLLKCIRRVEAEYPTPRGVKRAALIKYGVGGLLLFLIILIIWFPLLLFALGNTVRLPNTPYDCTVEITVEGYEPIFKMSAQRSSLKPFTQNDWDKMLYYYRSDSSAQSFLANYDVRDVTLIELNGNSTSVWGISPPSQFALIAELLSNETELNVKLAWSFSRESKPSDIEKTVHNEHIIKLNNIEHGELREKLAEMLNGRSNVHEIKLPYLFPKYLKVPGRGQPSPIKDLVSSSEHHPDADQQLFRNLSLRLRHVSFGNISAESRWWEVQEECTSTGYPYSFLSARNCQYLQLIAFNEKIFPSELSALSGYGIVGLYTTFVLVVSRIVRGAVTGTSFKIIYSDMPYVDRVLQLCLDIYLVRESGEFSLEEDLYAKLLFLYRSPEKLISWTRYPQDNPVPN</sequence>
<evidence type="ECO:0000256" key="3">
    <source>
        <dbReference type="ARBA" id="ARBA00022692"/>
    </source>
</evidence>
<name>A0ABM1TQD4_LIMPO</name>
<feature type="region of interest" description="Disordered" evidence="6">
    <location>
        <begin position="425"/>
        <end position="444"/>
    </location>
</feature>
<feature type="transmembrane region" description="Helical" evidence="7">
    <location>
        <begin position="523"/>
        <end position="544"/>
    </location>
</feature>
<feature type="domain" description="Piezo non-specific cation channel cap" evidence="8">
    <location>
        <begin position="723"/>
        <end position="1029"/>
    </location>
</feature>
<feature type="transmembrane region" description="Helical" evidence="7">
    <location>
        <begin position="135"/>
        <end position="155"/>
    </location>
</feature>
<dbReference type="PANTHER" id="PTHR47049:SF2">
    <property type="entry name" value="PIEZO-TYPE MECHANOSENSITIVE ION CHANNEL HOMOLOG"/>
    <property type="match status" value="1"/>
</dbReference>
<feature type="transmembrane region" description="Helical" evidence="7">
    <location>
        <begin position="665"/>
        <end position="688"/>
    </location>
</feature>
<keyword evidence="11" id="KW-1185">Reference proteome</keyword>
<feature type="compositionally biased region" description="Basic and acidic residues" evidence="6">
    <location>
        <begin position="187"/>
        <end position="197"/>
    </location>
</feature>
<evidence type="ECO:0000259" key="9">
    <source>
        <dbReference type="Pfam" id="PF23188"/>
    </source>
</evidence>
<evidence type="ECO:0000259" key="8">
    <source>
        <dbReference type="Pfam" id="PF12166"/>
    </source>
</evidence>
<feature type="domain" description="Piezo THU9 and anchor" evidence="10">
    <location>
        <begin position="529"/>
        <end position="687"/>
    </location>
</feature>
<dbReference type="InterPro" id="IPR031334">
    <property type="entry name" value="Piezo_cap_dom"/>
</dbReference>
<feature type="transmembrane region" description="Helical" evidence="7">
    <location>
        <begin position="352"/>
        <end position="370"/>
    </location>
</feature>
<feature type="domain" description="Piezo transmembrane helical unit" evidence="9">
    <location>
        <begin position="258"/>
        <end position="377"/>
    </location>
</feature>
<accession>A0ABM1TQD4</accession>
<dbReference type="RefSeq" id="XP_022258090.1">
    <property type="nucleotide sequence ID" value="XM_022402382.1"/>
</dbReference>
<evidence type="ECO:0000256" key="6">
    <source>
        <dbReference type="SAM" id="MobiDB-lite"/>
    </source>
</evidence>
<evidence type="ECO:0000256" key="1">
    <source>
        <dbReference type="ARBA" id="ARBA00004141"/>
    </source>
</evidence>
<organism evidence="11 12">
    <name type="scientific">Limulus polyphemus</name>
    <name type="common">Atlantic horseshoe crab</name>
    <dbReference type="NCBI Taxonomy" id="6850"/>
    <lineage>
        <taxon>Eukaryota</taxon>
        <taxon>Metazoa</taxon>
        <taxon>Ecdysozoa</taxon>
        <taxon>Arthropoda</taxon>
        <taxon>Chelicerata</taxon>
        <taxon>Merostomata</taxon>
        <taxon>Xiphosura</taxon>
        <taxon>Limulidae</taxon>
        <taxon>Limulus</taxon>
    </lineage>
</organism>
<feature type="transmembrane region" description="Helical" evidence="7">
    <location>
        <begin position="303"/>
        <end position="321"/>
    </location>
</feature>
<dbReference type="GeneID" id="106474001"/>
<comment type="similarity">
    <text evidence="2">Belongs to the PIEZO (TC 1.A.75) family.</text>
</comment>